<dbReference type="GO" id="GO:0019288">
    <property type="term" value="P:isopentenyl diphosphate biosynthetic process, methylerythritol 4-phosphate pathway"/>
    <property type="evidence" value="ECO:0007669"/>
    <property type="project" value="UniProtKB-UniRule"/>
</dbReference>
<feature type="active site" evidence="9">
    <location>
        <position position="147"/>
    </location>
</feature>
<evidence type="ECO:0000256" key="8">
    <source>
        <dbReference type="ARBA" id="ARBA00032554"/>
    </source>
</evidence>
<dbReference type="EC" id="2.7.1.148" evidence="2 9"/>
<comment type="function">
    <text evidence="9">Catalyzes the phosphorylation of the position 2 hydroxy group of 4-diphosphocytidyl-2C-methyl-D-erythritol.</text>
</comment>
<dbReference type="SUPFAM" id="SSF54211">
    <property type="entry name" value="Ribosomal protein S5 domain 2-like"/>
    <property type="match status" value="1"/>
</dbReference>
<gene>
    <name evidence="9" type="primary">ispE</name>
    <name evidence="12" type="ORF">CLV29_0093</name>
</gene>
<comment type="pathway">
    <text evidence="9">Isoprenoid biosynthesis; isopentenyl diphosphate biosynthesis via DXP pathway; isopentenyl diphosphate from 1-deoxy-D-xylulose 5-phosphate: step 3/6.</text>
</comment>
<feature type="active site" evidence="9">
    <location>
        <position position="17"/>
    </location>
</feature>
<dbReference type="Proteomes" id="UP000295371">
    <property type="component" value="Unassembled WGS sequence"/>
</dbReference>
<evidence type="ECO:0000256" key="1">
    <source>
        <dbReference type="ARBA" id="ARBA00009684"/>
    </source>
</evidence>
<evidence type="ECO:0000313" key="12">
    <source>
        <dbReference type="EMBL" id="TDT32515.1"/>
    </source>
</evidence>
<organism evidence="12 13">
    <name type="scientific">Naumannella halotolerans</name>
    <dbReference type="NCBI Taxonomy" id="993414"/>
    <lineage>
        <taxon>Bacteria</taxon>
        <taxon>Bacillati</taxon>
        <taxon>Actinomycetota</taxon>
        <taxon>Actinomycetes</taxon>
        <taxon>Propionibacteriales</taxon>
        <taxon>Propionibacteriaceae</taxon>
        <taxon>Naumannella</taxon>
    </lineage>
</organism>
<keyword evidence="9" id="KW-0414">Isoprene biosynthesis</keyword>
<evidence type="ECO:0000256" key="3">
    <source>
        <dbReference type="ARBA" id="ARBA00017473"/>
    </source>
</evidence>
<evidence type="ECO:0000256" key="4">
    <source>
        <dbReference type="ARBA" id="ARBA00022679"/>
    </source>
</evidence>
<comment type="similarity">
    <text evidence="1 9">Belongs to the GHMP kinase family. IspE subfamily.</text>
</comment>
<dbReference type="RefSeq" id="WP_243831645.1">
    <property type="nucleotide sequence ID" value="NZ_SOAW01000001.1"/>
</dbReference>
<keyword evidence="4 9" id="KW-0808">Transferase</keyword>
<keyword evidence="7 9" id="KW-0067">ATP-binding</keyword>
<dbReference type="EMBL" id="SOAW01000001">
    <property type="protein sequence ID" value="TDT32515.1"/>
    <property type="molecule type" value="Genomic_DNA"/>
</dbReference>
<dbReference type="UniPathway" id="UPA00056">
    <property type="reaction ID" value="UER00094"/>
</dbReference>
<dbReference type="SUPFAM" id="SSF55060">
    <property type="entry name" value="GHMP Kinase, C-terminal domain"/>
    <property type="match status" value="1"/>
</dbReference>
<dbReference type="AlphaFoldDB" id="A0A4R7J5R8"/>
<evidence type="ECO:0000259" key="10">
    <source>
        <dbReference type="Pfam" id="PF00288"/>
    </source>
</evidence>
<keyword evidence="13" id="KW-1185">Reference proteome</keyword>
<dbReference type="PIRSF" id="PIRSF010376">
    <property type="entry name" value="IspE"/>
    <property type="match status" value="1"/>
</dbReference>
<dbReference type="GO" id="GO:0050515">
    <property type="term" value="F:4-(cytidine 5'-diphospho)-2-C-methyl-D-erythritol kinase activity"/>
    <property type="evidence" value="ECO:0007669"/>
    <property type="project" value="UniProtKB-UniRule"/>
</dbReference>
<dbReference type="Gene3D" id="3.30.230.10">
    <property type="match status" value="1"/>
</dbReference>
<evidence type="ECO:0000256" key="9">
    <source>
        <dbReference type="HAMAP-Rule" id="MF_00061"/>
    </source>
</evidence>
<dbReference type="Pfam" id="PF08544">
    <property type="entry name" value="GHMP_kinases_C"/>
    <property type="match status" value="1"/>
</dbReference>
<keyword evidence="6 9" id="KW-0418">Kinase</keyword>
<dbReference type="NCBIfam" id="NF002870">
    <property type="entry name" value="PRK03188.1"/>
    <property type="match status" value="1"/>
</dbReference>
<name>A0A4R7J5R8_9ACTN</name>
<feature type="domain" description="GHMP kinase C-terminal" evidence="11">
    <location>
        <begin position="213"/>
        <end position="286"/>
    </location>
</feature>
<feature type="binding site" evidence="9">
    <location>
        <begin position="105"/>
        <end position="115"/>
    </location>
    <ligand>
        <name>ATP</name>
        <dbReference type="ChEBI" id="CHEBI:30616"/>
    </ligand>
</feature>
<keyword evidence="5 9" id="KW-0547">Nucleotide-binding</keyword>
<comment type="catalytic activity">
    <reaction evidence="9">
        <text>4-CDP-2-C-methyl-D-erythritol + ATP = 4-CDP-2-C-methyl-D-erythritol 2-phosphate + ADP + H(+)</text>
        <dbReference type="Rhea" id="RHEA:18437"/>
        <dbReference type="ChEBI" id="CHEBI:15378"/>
        <dbReference type="ChEBI" id="CHEBI:30616"/>
        <dbReference type="ChEBI" id="CHEBI:57823"/>
        <dbReference type="ChEBI" id="CHEBI:57919"/>
        <dbReference type="ChEBI" id="CHEBI:456216"/>
        <dbReference type="EC" id="2.7.1.148"/>
    </reaction>
</comment>
<protein>
    <recommendedName>
        <fullName evidence="3 9">4-diphosphocytidyl-2-C-methyl-D-erythritol kinase</fullName>
        <shortName evidence="9">CMK</shortName>
        <ecNumber evidence="2 9">2.7.1.148</ecNumber>
    </recommendedName>
    <alternativeName>
        <fullName evidence="8 9">4-(cytidine-5'-diphospho)-2-C-methyl-D-erythritol kinase</fullName>
    </alternativeName>
</protein>
<accession>A0A4R7J5R8</accession>
<dbReference type="NCBIfam" id="TIGR00154">
    <property type="entry name" value="ispE"/>
    <property type="match status" value="1"/>
</dbReference>
<dbReference type="InterPro" id="IPR036554">
    <property type="entry name" value="GHMP_kinase_C_sf"/>
</dbReference>
<reference evidence="12 13" key="1">
    <citation type="submission" date="2019-03" db="EMBL/GenBank/DDBJ databases">
        <title>Genomic Encyclopedia of Archaeal and Bacterial Type Strains, Phase II (KMG-II): from individual species to whole genera.</title>
        <authorList>
            <person name="Goeker M."/>
        </authorList>
    </citation>
    <scope>NUCLEOTIDE SEQUENCE [LARGE SCALE GENOMIC DNA]</scope>
    <source>
        <strain evidence="12 13">DSM 24323</strain>
    </source>
</reference>
<evidence type="ECO:0000256" key="6">
    <source>
        <dbReference type="ARBA" id="ARBA00022777"/>
    </source>
</evidence>
<dbReference type="PANTHER" id="PTHR43527">
    <property type="entry name" value="4-DIPHOSPHOCYTIDYL-2-C-METHYL-D-ERYTHRITOL KINASE, CHLOROPLASTIC"/>
    <property type="match status" value="1"/>
</dbReference>
<proteinExistence type="inferred from homology"/>
<evidence type="ECO:0000256" key="5">
    <source>
        <dbReference type="ARBA" id="ARBA00022741"/>
    </source>
</evidence>
<sequence>MVSQVVSNRVSVRVPAKINLALAVGPRADDGYHPLTTVFEAVSLFDELQVEATDAAGISVKVTGLGAEHVPTDPRNLAVQAAQLLADTFEIDTDGLAITIRKGIPVSGGMAGGSADAAGALLACSVLWDIDIDADEIRALAAELGSDVPFALLGGTAIGTGRGTELVPVLNRGRRHWVLVFGESGLSTAEVYRRFDELRPDGCELEVPDDLMAALTAGPVTKLADSLRNDLAEAALDLRPELADTLAEGVDVGALAGLLSGSGPTCAFLCADESAAIDVSGRLSRSLPPDRVRRVTGPVPGARLLG</sequence>
<dbReference type="InterPro" id="IPR006204">
    <property type="entry name" value="GHMP_kinase_N_dom"/>
</dbReference>
<feature type="domain" description="GHMP kinase N-terminal" evidence="10">
    <location>
        <begin position="76"/>
        <end position="155"/>
    </location>
</feature>
<dbReference type="InterPro" id="IPR020568">
    <property type="entry name" value="Ribosomal_Su5_D2-typ_SF"/>
</dbReference>
<dbReference type="GO" id="GO:0016114">
    <property type="term" value="P:terpenoid biosynthetic process"/>
    <property type="evidence" value="ECO:0007669"/>
    <property type="project" value="UniProtKB-UniRule"/>
</dbReference>
<evidence type="ECO:0000313" key="13">
    <source>
        <dbReference type="Proteomes" id="UP000295371"/>
    </source>
</evidence>
<dbReference type="HAMAP" id="MF_00061">
    <property type="entry name" value="IspE"/>
    <property type="match status" value="1"/>
</dbReference>
<evidence type="ECO:0000256" key="7">
    <source>
        <dbReference type="ARBA" id="ARBA00022840"/>
    </source>
</evidence>
<dbReference type="InterPro" id="IPR014721">
    <property type="entry name" value="Ribsml_uS5_D2-typ_fold_subgr"/>
</dbReference>
<evidence type="ECO:0000256" key="2">
    <source>
        <dbReference type="ARBA" id="ARBA00012052"/>
    </source>
</evidence>
<comment type="caution">
    <text evidence="12">The sequence shown here is derived from an EMBL/GenBank/DDBJ whole genome shotgun (WGS) entry which is preliminary data.</text>
</comment>
<dbReference type="PANTHER" id="PTHR43527:SF2">
    <property type="entry name" value="4-DIPHOSPHOCYTIDYL-2-C-METHYL-D-ERYTHRITOL KINASE, CHLOROPLASTIC"/>
    <property type="match status" value="1"/>
</dbReference>
<dbReference type="InterPro" id="IPR013750">
    <property type="entry name" value="GHMP_kinase_C_dom"/>
</dbReference>
<dbReference type="Gene3D" id="3.30.70.890">
    <property type="entry name" value="GHMP kinase, C-terminal domain"/>
    <property type="match status" value="1"/>
</dbReference>
<dbReference type="GO" id="GO:0005524">
    <property type="term" value="F:ATP binding"/>
    <property type="evidence" value="ECO:0007669"/>
    <property type="project" value="UniProtKB-UniRule"/>
</dbReference>
<dbReference type="InterPro" id="IPR004424">
    <property type="entry name" value="IspE"/>
</dbReference>
<evidence type="ECO:0000259" key="11">
    <source>
        <dbReference type="Pfam" id="PF08544"/>
    </source>
</evidence>
<dbReference type="Pfam" id="PF00288">
    <property type="entry name" value="GHMP_kinases_N"/>
    <property type="match status" value="1"/>
</dbReference>